<feature type="site" description="Transition state stabilizer" evidence="7 10">
    <location>
        <position position="18"/>
    </location>
</feature>
<dbReference type="GO" id="GO:0008652">
    <property type="term" value="P:amino acid biosynthetic process"/>
    <property type="evidence" value="ECO:0007669"/>
    <property type="project" value="UniProtKB-KW"/>
</dbReference>
<dbReference type="Proteomes" id="UP000574717">
    <property type="component" value="Unassembled WGS sequence"/>
</dbReference>
<dbReference type="NCBIfam" id="NF003807">
    <property type="entry name" value="PRK05395.1-4"/>
    <property type="match status" value="1"/>
</dbReference>
<dbReference type="InterPro" id="IPR036441">
    <property type="entry name" value="DHquinase_II_sf"/>
</dbReference>
<accession>A0A6V8NHI2</accession>
<evidence type="ECO:0000256" key="7">
    <source>
        <dbReference type="HAMAP-Rule" id="MF_00169"/>
    </source>
</evidence>
<dbReference type="GO" id="GO:0003855">
    <property type="term" value="F:3-dehydroquinate dehydratase activity"/>
    <property type="evidence" value="ECO:0007669"/>
    <property type="project" value="UniProtKB-UniRule"/>
</dbReference>
<evidence type="ECO:0000256" key="3">
    <source>
        <dbReference type="ARBA" id="ARBA00011037"/>
    </source>
</evidence>
<keyword evidence="7" id="KW-0057">Aromatic amino acid biosynthesis</keyword>
<keyword evidence="20" id="KW-1185">Reference proteome</keyword>
<dbReference type="EMBL" id="BLSD01000010">
    <property type="protein sequence ID" value="GFP38626.1"/>
    <property type="molecule type" value="Genomic_DNA"/>
</dbReference>
<feature type="binding site" evidence="7 9">
    <location>
        <begin position="101"/>
        <end position="102"/>
    </location>
    <ligand>
        <name>substrate</name>
    </ligand>
</feature>
<dbReference type="EMBL" id="BLSB01000013">
    <property type="protein sequence ID" value="GFP34606.1"/>
    <property type="molecule type" value="Genomic_DNA"/>
</dbReference>
<evidence type="ECO:0000256" key="10">
    <source>
        <dbReference type="PIRSR" id="PIRSR001399-3"/>
    </source>
</evidence>
<feature type="active site" description="Proton donor" evidence="7 8">
    <location>
        <position position="100"/>
    </location>
</feature>
<evidence type="ECO:0000256" key="6">
    <source>
        <dbReference type="ARBA" id="ARBA00023239"/>
    </source>
</evidence>
<sequence length="151" mass="16896">MTKALVINGPNLNLQGIREEPLYGRASLKDIEERLNTLCREKEVKLELFQSNHEGEIIDRIHQAIGQTDILIINPGALTHYSYSLRDALAAADMVKIEVHISNIYAREEWRRTSVISPVVDGVISGCGSYGYELSLLAGLDLHQRRRSPSA</sequence>
<dbReference type="GO" id="GO:0009073">
    <property type="term" value="P:aromatic amino acid family biosynthetic process"/>
    <property type="evidence" value="ECO:0007669"/>
    <property type="project" value="UniProtKB-KW"/>
</dbReference>
<comment type="function">
    <text evidence="7">Catalyzes a trans-dehydration via an enolate intermediate.</text>
</comment>
<comment type="subunit">
    <text evidence="4 7">Homododecamer.</text>
</comment>
<evidence type="ECO:0000313" key="19">
    <source>
        <dbReference type="Proteomes" id="UP000576480"/>
    </source>
</evidence>
<dbReference type="AlphaFoldDB" id="A0A6V8NHI2"/>
<dbReference type="Proteomes" id="UP000588083">
    <property type="component" value="Unassembled WGS sequence"/>
</dbReference>
<dbReference type="GO" id="GO:0019631">
    <property type="term" value="P:quinate catabolic process"/>
    <property type="evidence" value="ECO:0007669"/>
    <property type="project" value="TreeGrafter"/>
</dbReference>
<comment type="similarity">
    <text evidence="3 7">Belongs to the type-II 3-dehydroquinase family.</text>
</comment>
<evidence type="ECO:0000313" key="13">
    <source>
        <dbReference type="EMBL" id="GFP34606.1"/>
    </source>
</evidence>
<keyword evidence="6 7" id="KW-0456">Lyase</keyword>
<reference evidence="16 17" key="1">
    <citation type="journal article" date="2020" name="Front. Microbiol.">
        <title>Single-cell genomics of novel Actinobacteria with the Wood-Ljungdahl pathway discovered in a serpentinizing system.</title>
        <authorList>
            <person name="Merino N."/>
            <person name="Kawai M."/>
            <person name="Boyd E.S."/>
            <person name="Colman D.R."/>
            <person name="McGlynn S.E."/>
            <person name="Nealson K.H."/>
            <person name="Kurokawa K."/>
            <person name="Hongoh Y."/>
        </authorList>
    </citation>
    <scope>NUCLEOTIDE SEQUENCE [LARGE SCALE GENOMIC DNA]</scope>
    <source>
        <strain evidence="11 18">S03</strain>
        <strain evidence="12 20">S34</strain>
        <strain evidence="13 19">S43</strain>
        <strain evidence="14 16">S44</strain>
        <strain evidence="15 17">S47</strain>
    </source>
</reference>
<evidence type="ECO:0000256" key="4">
    <source>
        <dbReference type="ARBA" id="ARBA00011193"/>
    </source>
</evidence>
<dbReference type="GO" id="GO:0009423">
    <property type="term" value="P:chorismate biosynthetic process"/>
    <property type="evidence" value="ECO:0007669"/>
    <property type="project" value="UniProtKB-UniRule"/>
</dbReference>
<evidence type="ECO:0000256" key="1">
    <source>
        <dbReference type="ARBA" id="ARBA00001864"/>
    </source>
</evidence>
<dbReference type="InterPro" id="IPR001874">
    <property type="entry name" value="DHquinase_II"/>
</dbReference>
<dbReference type="PANTHER" id="PTHR21272:SF3">
    <property type="entry name" value="CATABOLIC 3-DEHYDROQUINASE"/>
    <property type="match status" value="1"/>
</dbReference>
<evidence type="ECO:0000256" key="5">
    <source>
        <dbReference type="ARBA" id="ARBA00012060"/>
    </source>
</evidence>
<protein>
    <recommendedName>
        <fullName evidence="5 7">3-dehydroquinate dehydratase</fullName>
        <shortName evidence="7">3-dehydroquinase</shortName>
        <ecNumber evidence="5 7">4.2.1.10</ecNumber>
    </recommendedName>
    <alternativeName>
        <fullName evidence="7">Type II DHQase</fullName>
    </alternativeName>
</protein>
<dbReference type="Proteomes" id="UP000576480">
    <property type="component" value="Unassembled WGS sequence"/>
</dbReference>
<evidence type="ECO:0000313" key="14">
    <source>
        <dbReference type="EMBL" id="GFP37217.1"/>
    </source>
</evidence>
<comment type="catalytic activity">
    <reaction evidence="1 7">
        <text>3-dehydroquinate = 3-dehydroshikimate + H2O</text>
        <dbReference type="Rhea" id="RHEA:21096"/>
        <dbReference type="ChEBI" id="CHEBI:15377"/>
        <dbReference type="ChEBI" id="CHEBI:16630"/>
        <dbReference type="ChEBI" id="CHEBI:32364"/>
        <dbReference type="EC" id="4.2.1.10"/>
    </reaction>
</comment>
<dbReference type="PIRSF" id="PIRSF001399">
    <property type="entry name" value="DHquinase_II"/>
    <property type="match status" value="1"/>
</dbReference>
<gene>
    <name evidence="7" type="primary">aroQ</name>
    <name evidence="11" type="ORF">HKBW3S03_00245</name>
    <name evidence="12" type="ORF">HKBW3S34_01448</name>
    <name evidence="13" type="ORF">HKBW3S43_00399</name>
    <name evidence="14" type="ORF">HKBW3S44_00897</name>
    <name evidence="15" type="ORF">HKBW3S47_00327</name>
</gene>
<evidence type="ECO:0000313" key="16">
    <source>
        <dbReference type="Proteomes" id="UP000561271"/>
    </source>
</evidence>
<dbReference type="Gene3D" id="3.40.50.9100">
    <property type="entry name" value="Dehydroquinase, class II"/>
    <property type="match status" value="1"/>
</dbReference>
<evidence type="ECO:0000313" key="11">
    <source>
        <dbReference type="EMBL" id="GFP18740.1"/>
    </source>
</evidence>
<dbReference type="HAMAP" id="MF_00169">
    <property type="entry name" value="AroQ"/>
    <property type="match status" value="1"/>
</dbReference>
<evidence type="ECO:0000256" key="8">
    <source>
        <dbReference type="PIRSR" id="PIRSR001399-1"/>
    </source>
</evidence>
<evidence type="ECO:0000313" key="20">
    <source>
        <dbReference type="Proteomes" id="UP000588083"/>
    </source>
</evidence>
<feature type="binding site" evidence="7 9">
    <location>
        <position position="74"/>
    </location>
    <ligand>
        <name>substrate</name>
    </ligand>
</feature>
<dbReference type="NCBIfam" id="NF003805">
    <property type="entry name" value="PRK05395.1-2"/>
    <property type="match status" value="1"/>
</dbReference>
<comment type="pathway">
    <text evidence="2 7">Metabolic intermediate biosynthesis; chorismate biosynthesis; chorismate from D-erythrose 4-phosphate and phosphoenolpyruvate: step 3/7.</text>
</comment>
<evidence type="ECO:0000256" key="9">
    <source>
        <dbReference type="PIRSR" id="PIRSR001399-2"/>
    </source>
</evidence>
<feature type="binding site" evidence="7 9">
    <location>
        <position position="80"/>
    </location>
    <ligand>
        <name>substrate</name>
    </ligand>
</feature>
<feature type="active site" description="Proton acceptor" evidence="7 8">
    <location>
        <position position="23"/>
    </location>
</feature>
<evidence type="ECO:0000313" key="15">
    <source>
        <dbReference type="EMBL" id="GFP38626.1"/>
    </source>
</evidence>
<dbReference type="EMBL" id="BLSC01000061">
    <property type="protein sequence ID" value="GFP37217.1"/>
    <property type="molecule type" value="Genomic_DNA"/>
</dbReference>
<name>A0A6V8NHI2_9ACTN</name>
<feature type="binding site" evidence="7 9">
    <location>
        <position position="87"/>
    </location>
    <ligand>
        <name>substrate</name>
    </ligand>
</feature>
<dbReference type="EMBL" id="BLRZ01000074">
    <property type="protein sequence ID" value="GFP30528.1"/>
    <property type="molecule type" value="Genomic_DNA"/>
</dbReference>
<dbReference type="RefSeq" id="WP_176229349.1">
    <property type="nucleotide sequence ID" value="NZ_BLRU01000011.1"/>
</dbReference>
<dbReference type="Proteomes" id="UP000569018">
    <property type="component" value="Unassembled WGS sequence"/>
</dbReference>
<dbReference type="Pfam" id="PF01220">
    <property type="entry name" value="DHquinase_II"/>
    <property type="match status" value="1"/>
</dbReference>
<evidence type="ECO:0000313" key="17">
    <source>
        <dbReference type="Proteomes" id="UP000569018"/>
    </source>
</evidence>
<dbReference type="EC" id="4.2.1.10" evidence="5 7"/>
<dbReference type="NCBIfam" id="TIGR01088">
    <property type="entry name" value="aroQ"/>
    <property type="match status" value="1"/>
</dbReference>
<evidence type="ECO:0000313" key="12">
    <source>
        <dbReference type="EMBL" id="GFP30528.1"/>
    </source>
</evidence>
<dbReference type="EMBL" id="BLRU01000011">
    <property type="protein sequence ID" value="GFP18740.1"/>
    <property type="molecule type" value="Genomic_DNA"/>
</dbReference>
<organism evidence="11 18">
    <name type="scientific">Candidatus Hakubella thermalkaliphila</name>
    <dbReference type="NCBI Taxonomy" id="2754717"/>
    <lineage>
        <taxon>Bacteria</taxon>
        <taxon>Bacillati</taxon>
        <taxon>Actinomycetota</taxon>
        <taxon>Actinomycetota incertae sedis</taxon>
        <taxon>Candidatus Hakubellales</taxon>
        <taxon>Candidatus Hakubellaceae</taxon>
        <taxon>Candidatus Hakubella</taxon>
    </lineage>
</organism>
<dbReference type="Proteomes" id="UP000561271">
    <property type="component" value="Unassembled WGS sequence"/>
</dbReference>
<evidence type="ECO:0000256" key="2">
    <source>
        <dbReference type="ARBA" id="ARBA00004902"/>
    </source>
</evidence>
<proteinExistence type="inferred from homology"/>
<evidence type="ECO:0000313" key="18">
    <source>
        <dbReference type="Proteomes" id="UP000574717"/>
    </source>
</evidence>
<dbReference type="UniPathway" id="UPA00053">
    <property type="reaction ID" value="UER00086"/>
</dbReference>
<dbReference type="SUPFAM" id="SSF52304">
    <property type="entry name" value="Type II 3-dehydroquinate dehydratase"/>
    <property type="match status" value="1"/>
</dbReference>
<comment type="caution">
    <text evidence="11">The sequence shown here is derived from an EMBL/GenBank/DDBJ whole genome shotgun (WGS) entry which is preliminary data.</text>
</comment>
<dbReference type="PANTHER" id="PTHR21272">
    <property type="entry name" value="CATABOLIC 3-DEHYDROQUINASE"/>
    <property type="match status" value="1"/>
</dbReference>
<keyword evidence="7" id="KW-0028">Amino-acid biosynthesis</keyword>
<dbReference type="CDD" id="cd00466">
    <property type="entry name" value="DHQase_II"/>
    <property type="match status" value="1"/>
</dbReference>
<feature type="binding site" evidence="7 9">
    <location>
        <position position="111"/>
    </location>
    <ligand>
        <name>substrate</name>
    </ligand>
</feature>